<dbReference type="GO" id="GO:0102193">
    <property type="term" value="F:protein-ribulosamine 3-kinase activity"/>
    <property type="evidence" value="ECO:0007669"/>
    <property type="project" value="UniProtKB-UniRule"/>
</dbReference>
<name>A0ABD3BMH7_9LAMI</name>
<dbReference type="Pfam" id="PF03881">
    <property type="entry name" value="Fructosamin_kin"/>
    <property type="match status" value="1"/>
</dbReference>
<dbReference type="PIRSF" id="PIRSF006221">
    <property type="entry name" value="Ketosamine-3-kinase"/>
    <property type="match status" value="1"/>
</dbReference>
<dbReference type="GO" id="GO:0016301">
    <property type="term" value="F:kinase activity"/>
    <property type="evidence" value="ECO:0007669"/>
    <property type="project" value="UniProtKB-UniRule"/>
</dbReference>
<evidence type="ECO:0000256" key="7">
    <source>
        <dbReference type="ARBA" id="ARBA00048655"/>
    </source>
</evidence>
<comment type="function">
    <text evidence="9">Initiates a process leading to the deglycation of proteins. Phosphorylates low-molecular-mass and protein-bound erythrulosamines and ribulosamines, but not fructosamines or psicosamines, on the third carbon of the sugar moiety. Protein-bound erythrulosamine 3-phosphates and ribulosamine 3-phosphates are unstable and decompose under physiological conditions.</text>
</comment>
<evidence type="ECO:0000256" key="2">
    <source>
        <dbReference type="ARBA" id="ARBA00011961"/>
    </source>
</evidence>
<keyword evidence="13" id="KW-0732">Signal</keyword>
<dbReference type="GO" id="GO:0005524">
    <property type="term" value="F:ATP binding"/>
    <property type="evidence" value="ECO:0007669"/>
    <property type="project" value="UniProtKB-KW"/>
</dbReference>
<comment type="catalytic activity">
    <reaction evidence="8">
        <text>N(6)-(D-erythrulosyl)-L-lysyl-[protein] + ATP = N(6)-(3-O-phospho-D-erythrulosyl)-L-lysyl-[protein] + ADP + H(+)</text>
        <dbReference type="Rhea" id="RHEA:61396"/>
        <dbReference type="Rhea" id="RHEA-COMP:15794"/>
        <dbReference type="Rhea" id="RHEA-COMP:15799"/>
        <dbReference type="ChEBI" id="CHEBI:15378"/>
        <dbReference type="ChEBI" id="CHEBI:30616"/>
        <dbReference type="ChEBI" id="CHEBI:144587"/>
        <dbReference type="ChEBI" id="CHEBI:144624"/>
        <dbReference type="ChEBI" id="CHEBI:456216"/>
    </reaction>
    <physiologicalReaction direction="left-to-right" evidence="8">
        <dbReference type="Rhea" id="RHEA:61397"/>
    </physiologicalReaction>
</comment>
<evidence type="ECO:0000256" key="8">
    <source>
        <dbReference type="ARBA" id="ARBA00050782"/>
    </source>
</evidence>
<keyword evidence="4" id="KW-0547">Nucleotide-binding</keyword>
<keyword evidence="6" id="KW-0067">ATP-binding</keyword>
<evidence type="ECO:0000256" key="4">
    <source>
        <dbReference type="ARBA" id="ARBA00022741"/>
    </source>
</evidence>
<evidence type="ECO:0000256" key="3">
    <source>
        <dbReference type="ARBA" id="ARBA00022679"/>
    </source>
</evidence>
<keyword evidence="3 12" id="KW-0808">Transferase</keyword>
<comment type="caution">
    <text evidence="14">The sequence shown here is derived from an EMBL/GenBank/DDBJ whole genome shotgun (WGS) entry which is preliminary data.</text>
</comment>
<dbReference type="PANTHER" id="PTHR12149">
    <property type="entry name" value="FRUCTOSAMINE 3 KINASE-RELATED PROTEIN"/>
    <property type="match status" value="1"/>
</dbReference>
<dbReference type="PANTHER" id="PTHR12149:SF8">
    <property type="entry name" value="PROTEIN-RIBULOSAMINE 3-KINASE"/>
    <property type="match status" value="1"/>
</dbReference>
<evidence type="ECO:0000256" key="9">
    <source>
        <dbReference type="ARBA" id="ARBA00057354"/>
    </source>
</evidence>
<gene>
    <name evidence="14" type="ORF">CASFOL_037502</name>
</gene>
<keyword evidence="12" id="KW-0150">Chloroplast</keyword>
<dbReference type="EC" id="2.7.1.172" evidence="2 12"/>
<comment type="catalytic activity">
    <reaction evidence="7">
        <text>N(6)-D-ribulosyl-L-lysyl-[protein] + ATP = N(6)-(3-O-phospho-D-ribulosyl)-L-lysyl-[protein] + ADP + H(+)</text>
        <dbReference type="Rhea" id="RHEA:48432"/>
        <dbReference type="Rhea" id="RHEA-COMP:12103"/>
        <dbReference type="Rhea" id="RHEA-COMP:12104"/>
        <dbReference type="ChEBI" id="CHEBI:15378"/>
        <dbReference type="ChEBI" id="CHEBI:30616"/>
        <dbReference type="ChEBI" id="CHEBI:90418"/>
        <dbReference type="ChEBI" id="CHEBI:90420"/>
        <dbReference type="ChEBI" id="CHEBI:456216"/>
        <dbReference type="EC" id="2.7.1.172"/>
    </reaction>
    <physiologicalReaction direction="left-to-right" evidence="7">
        <dbReference type="Rhea" id="RHEA:48433"/>
    </physiologicalReaction>
</comment>
<dbReference type="InterPro" id="IPR011009">
    <property type="entry name" value="Kinase-like_dom_sf"/>
</dbReference>
<feature type="chain" id="PRO_5044880266" description="Protein-ribulosamine 3-kinase, chloroplastic" evidence="13">
    <location>
        <begin position="18"/>
        <end position="332"/>
    </location>
</feature>
<comment type="similarity">
    <text evidence="1 12">Belongs to the fructosamine kinase family.</text>
</comment>
<protein>
    <recommendedName>
        <fullName evidence="10 12">Protein-ribulosamine 3-kinase, chloroplastic</fullName>
        <ecNumber evidence="2 12">2.7.1.172</ecNumber>
    </recommendedName>
    <alternativeName>
        <fullName evidence="11 12">Fructosamine 3-kinase-related protein</fullName>
    </alternativeName>
</protein>
<accession>A0ABD3BMH7</accession>
<evidence type="ECO:0000256" key="5">
    <source>
        <dbReference type="ARBA" id="ARBA00022777"/>
    </source>
</evidence>
<sequence length="332" mass="37050">MAAAHVALLCFSSTTHSLSPPYPSSLRFSRPKSYIMASMSEDPIRKWILSEGKATQITGIRSIGGGCINRANRYDTDAGSFFVKTNRTIDPSMFEGEALGLGAMYETGSIRVPKPFKVGPLPTGGSYIIMEYIEFGASRGNQSELGKKLAEMHKAGKSEKGFGFDVDNTIGSTPQINTWTSDWIEFYGVHRLGYQLKLARQQYGDSLIYEKGKRLVKNMAPLFDGAVIEPCLLHGDLWSGNISSDKNGEPVILDPACYYGHNEAEFGMSWCAGFGGSFYNAYFEVLPKQRGFEKRMDLYMLYHYLNHYNLFGSGYRSSSMSIIDDYLRMLKV</sequence>
<dbReference type="InterPro" id="IPR016477">
    <property type="entry name" value="Fructo-/Ketosamine-3-kinase"/>
</dbReference>
<dbReference type="FunFam" id="3.90.1200.10:FF:000006">
    <property type="entry name" value="Protein-ribulosamine 3-kinase, chloroplastic"/>
    <property type="match status" value="1"/>
</dbReference>
<dbReference type="Proteomes" id="UP001632038">
    <property type="component" value="Unassembled WGS sequence"/>
</dbReference>
<organism evidence="14 15">
    <name type="scientific">Castilleja foliolosa</name>
    <dbReference type="NCBI Taxonomy" id="1961234"/>
    <lineage>
        <taxon>Eukaryota</taxon>
        <taxon>Viridiplantae</taxon>
        <taxon>Streptophyta</taxon>
        <taxon>Embryophyta</taxon>
        <taxon>Tracheophyta</taxon>
        <taxon>Spermatophyta</taxon>
        <taxon>Magnoliopsida</taxon>
        <taxon>eudicotyledons</taxon>
        <taxon>Gunneridae</taxon>
        <taxon>Pentapetalae</taxon>
        <taxon>asterids</taxon>
        <taxon>lamiids</taxon>
        <taxon>Lamiales</taxon>
        <taxon>Orobanchaceae</taxon>
        <taxon>Pedicularideae</taxon>
        <taxon>Castillejinae</taxon>
        <taxon>Castilleja</taxon>
    </lineage>
</organism>
<dbReference type="Gene3D" id="3.90.1200.10">
    <property type="match status" value="1"/>
</dbReference>
<dbReference type="SUPFAM" id="SSF56112">
    <property type="entry name" value="Protein kinase-like (PK-like)"/>
    <property type="match status" value="1"/>
</dbReference>
<proteinExistence type="inferred from homology"/>
<dbReference type="EMBL" id="JAVIJP010000079">
    <property type="protein sequence ID" value="KAL3618683.1"/>
    <property type="molecule type" value="Genomic_DNA"/>
</dbReference>
<keyword evidence="15" id="KW-1185">Reference proteome</keyword>
<evidence type="ECO:0000256" key="1">
    <source>
        <dbReference type="ARBA" id="ARBA00009460"/>
    </source>
</evidence>
<reference evidence="15" key="1">
    <citation type="journal article" date="2024" name="IScience">
        <title>Strigolactones Initiate the Formation of Haustorium-like Structures in Castilleja.</title>
        <authorList>
            <person name="Buerger M."/>
            <person name="Peterson D."/>
            <person name="Chory J."/>
        </authorList>
    </citation>
    <scope>NUCLEOTIDE SEQUENCE [LARGE SCALE GENOMIC DNA]</scope>
</reference>
<keyword evidence="12" id="KW-0934">Plastid</keyword>
<evidence type="ECO:0000256" key="6">
    <source>
        <dbReference type="ARBA" id="ARBA00022840"/>
    </source>
</evidence>
<feature type="signal peptide" evidence="13">
    <location>
        <begin position="1"/>
        <end position="17"/>
    </location>
</feature>
<keyword evidence="5 12" id="KW-0418">Kinase</keyword>
<dbReference type="GO" id="GO:0009507">
    <property type="term" value="C:chloroplast"/>
    <property type="evidence" value="ECO:0007669"/>
    <property type="project" value="UniProtKB-SubCell"/>
</dbReference>
<dbReference type="AlphaFoldDB" id="A0ABD3BMH7"/>
<evidence type="ECO:0000313" key="14">
    <source>
        <dbReference type="EMBL" id="KAL3618683.1"/>
    </source>
</evidence>
<evidence type="ECO:0000256" key="11">
    <source>
        <dbReference type="ARBA" id="ARBA00075898"/>
    </source>
</evidence>
<evidence type="ECO:0000256" key="13">
    <source>
        <dbReference type="SAM" id="SignalP"/>
    </source>
</evidence>
<evidence type="ECO:0000256" key="10">
    <source>
        <dbReference type="ARBA" id="ARBA00070196"/>
    </source>
</evidence>
<evidence type="ECO:0000256" key="12">
    <source>
        <dbReference type="PIRNR" id="PIRNR006221"/>
    </source>
</evidence>
<dbReference type="Gene3D" id="3.30.200.20">
    <property type="entry name" value="Phosphorylase Kinase, domain 1"/>
    <property type="match status" value="1"/>
</dbReference>
<comment type="subcellular location">
    <subcellularLocation>
        <location evidence="12">Plastid</location>
        <location evidence="12">Chloroplast</location>
    </subcellularLocation>
</comment>
<dbReference type="FunFam" id="3.30.200.20:FF:000264">
    <property type="entry name" value="Protein-ribulosamine 3-kinase, chloroplastic"/>
    <property type="match status" value="1"/>
</dbReference>
<evidence type="ECO:0000313" key="15">
    <source>
        <dbReference type="Proteomes" id="UP001632038"/>
    </source>
</evidence>